<comment type="caution">
    <text evidence="2">The sequence shown here is derived from an EMBL/GenBank/DDBJ whole genome shotgun (WGS) entry which is preliminary data.</text>
</comment>
<accession>A0A5B2W0D3</accession>
<dbReference type="RefSeq" id="WP_149815054.1">
    <property type="nucleotide sequence ID" value="NZ_VUOA01000001.1"/>
</dbReference>
<evidence type="ECO:0000313" key="3">
    <source>
        <dbReference type="Proteomes" id="UP000323142"/>
    </source>
</evidence>
<reference evidence="2 3" key="1">
    <citation type="submission" date="2019-09" db="EMBL/GenBank/DDBJ databases">
        <title>Salinarimonas rosea gen. nov., sp. nov., a new member of the a-2 subgroup of the Proteobacteria.</title>
        <authorList>
            <person name="Liu J."/>
        </authorList>
    </citation>
    <scope>NUCLEOTIDE SEQUENCE [LARGE SCALE GENOMIC DNA]</scope>
    <source>
        <strain evidence="2 3">BN140002</strain>
    </source>
</reference>
<dbReference type="AlphaFoldDB" id="A0A5B2W0D3"/>
<dbReference type="EMBL" id="VUOA01000001">
    <property type="protein sequence ID" value="KAA2244398.1"/>
    <property type="molecule type" value="Genomic_DNA"/>
</dbReference>
<organism evidence="2 3">
    <name type="scientific">Salinarimonas soli</name>
    <dbReference type="NCBI Taxonomy" id="1638099"/>
    <lineage>
        <taxon>Bacteria</taxon>
        <taxon>Pseudomonadati</taxon>
        <taxon>Pseudomonadota</taxon>
        <taxon>Alphaproteobacteria</taxon>
        <taxon>Hyphomicrobiales</taxon>
        <taxon>Salinarimonadaceae</taxon>
        <taxon>Salinarimonas</taxon>
    </lineage>
</organism>
<reference evidence="2 3" key="2">
    <citation type="submission" date="2019-09" db="EMBL/GenBank/DDBJ databases">
        <authorList>
            <person name="Jin C."/>
        </authorList>
    </citation>
    <scope>NUCLEOTIDE SEQUENCE [LARGE SCALE GENOMIC DNA]</scope>
    <source>
        <strain evidence="2 3">BN140002</strain>
    </source>
</reference>
<dbReference type="InterPro" id="IPR009081">
    <property type="entry name" value="PP-bd_ACP"/>
</dbReference>
<dbReference type="Gene3D" id="1.10.1200.10">
    <property type="entry name" value="ACP-like"/>
    <property type="match status" value="1"/>
</dbReference>
<dbReference type="PROSITE" id="PS50075">
    <property type="entry name" value="CARRIER"/>
    <property type="match status" value="1"/>
</dbReference>
<dbReference type="InterPro" id="IPR036736">
    <property type="entry name" value="ACP-like_sf"/>
</dbReference>
<evidence type="ECO:0000259" key="1">
    <source>
        <dbReference type="PROSITE" id="PS50075"/>
    </source>
</evidence>
<gene>
    <name evidence="2" type="ORF">F0L46_00425</name>
</gene>
<dbReference type="OrthoDB" id="9811033at2"/>
<keyword evidence="3" id="KW-1185">Reference proteome</keyword>
<proteinExistence type="predicted"/>
<sequence>MLVDDIRRIIAETLELSVEEVPADAEASRIEKWDSLAQINICMTVQGTYGIDMSVEEITDTLSVPGFVELVRRKAPAAQAG</sequence>
<feature type="domain" description="Carrier" evidence="1">
    <location>
        <begin position="1"/>
        <end position="75"/>
    </location>
</feature>
<evidence type="ECO:0000313" key="2">
    <source>
        <dbReference type="EMBL" id="KAA2244398.1"/>
    </source>
</evidence>
<dbReference type="SUPFAM" id="SSF47336">
    <property type="entry name" value="ACP-like"/>
    <property type="match status" value="1"/>
</dbReference>
<name>A0A5B2W0D3_9HYPH</name>
<dbReference type="Pfam" id="PF00550">
    <property type="entry name" value="PP-binding"/>
    <property type="match status" value="1"/>
</dbReference>
<dbReference type="Proteomes" id="UP000323142">
    <property type="component" value="Unassembled WGS sequence"/>
</dbReference>
<protein>
    <submittedName>
        <fullName evidence="2">Acyl carrier protein</fullName>
    </submittedName>
</protein>